<keyword evidence="1" id="KW-0645">Protease</keyword>
<evidence type="ECO:0000259" key="6">
    <source>
        <dbReference type="PROSITE" id="PS50994"/>
    </source>
</evidence>
<dbReference type="Gene3D" id="4.10.60.10">
    <property type="entry name" value="Zinc finger, CCHC-type"/>
    <property type="match status" value="1"/>
</dbReference>
<dbReference type="InterPro" id="IPR036397">
    <property type="entry name" value="RNaseH_sf"/>
</dbReference>
<keyword evidence="2" id="KW-0862">Zinc</keyword>
<feature type="region of interest" description="Disordered" evidence="4">
    <location>
        <begin position="673"/>
        <end position="715"/>
    </location>
</feature>
<keyword evidence="3" id="KW-0175">Coiled coil</keyword>
<dbReference type="InterPro" id="IPR039537">
    <property type="entry name" value="Retrotran_Ty1/copia-like"/>
</dbReference>
<dbReference type="InterPro" id="IPR057670">
    <property type="entry name" value="SH3_retrovirus"/>
</dbReference>
<feature type="region of interest" description="Disordered" evidence="4">
    <location>
        <begin position="460"/>
        <end position="562"/>
    </location>
</feature>
<feature type="region of interest" description="Disordered" evidence="4">
    <location>
        <begin position="1218"/>
        <end position="1275"/>
    </location>
</feature>
<reference evidence="7" key="1">
    <citation type="journal article" date="2022" name="Int. J. Mol. Sci.">
        <title>Draft Genome of Tanacetum Coccineum: Genomic Comparison of Closely Related Tanacetum-Family Plants.</title>
        <authorList>
            <person name="Yamashiro T."/>
            <person name="Shiraishi A."/>
            <person name="Nakayama K."/>
            <person name="Satake H."/>
        </authorList>
    </citation>
    <scope>NUCLEOTIDE SEQUENCE</scope>
</reference>
<gene>
    <name evidence="7" type="ORF">Tco_0704939</name>
</gene>
<dbReference type="InterPro" id="IPR012337">
    <property type="entry name" value="RNaseH-like_sf"/>
</dbReference>
<keyword evidence="1" id="KW-0378">Hydrolase</keyword>
<keyword evidence="2" id="KW-0863">Zinc-finger</keyword>
<evidence type="ECO:0000313" key="7">
    <source>
        <dbReference type="EMBL" id="GJS72098.1"/>
    </source>
</evidence>
<evidence type="ECO:0000313" key="8">
    <source>
        <dbReference type="Proteomes" id="UP001151760"/>
    </source>
</evidence>
<feature type="compositionally biased region" description="Polar residues" evidence="4">
    <location>
        <begin position="1218"/>
        <end position="1231"/>
    </location>
</feature>
<dbReference type="InterPro" id="IPR036875">
    <property type="entry name" value="Znf_CCHC_sf"/>
</dbReference>
<dbReference type="InterPro" id="IPR054722">
    <property type="entry name" value="PolX-like_BBD"/>
</dbReference>
<feature type="domain" description="CCHC-type" evidence="5">
    <location>
        <begin position="170"/>
        <end position="185"/>
    </location>
</feature>
<dbReference type="Pfam" id="PF13976">
    <property type="entry name" value="gag_pre-integrs"/>
    <property type="match status" value="1"/>
</dbReference>
<evidence type="ECO:0000256" key="1">
    <source>
        <dbReference type="ARBA" id="ARBA00022670"/>
    </source>
</evidence>
<feature type="compositionally biased region" description="Basic and acidic residues" evidence="4">
    <location>
        <begin position="1256"/>
        <end position="1275"/>
    </location>
</feature>
<dbReference type="SUPFAM" id="SSF57756">
    <property type="entry name" value="Retrovirus zinc finger-like domains"/>
    <property type="match status" value="1"/>
</dbReference>
<evidence type="ECO:0000259" key="5">
    <source>
        <dbReference type="PROSITE" id="PS50158"/>
    </source>
</evidence>
<dbReference type="Pfam" id="PF25597">
    <property type="entry name" value="SH3_retrovirus"/>
    <property type="match status" value="1"/>
</dbReference>
<dbReference type="Gene3D" id="3.30.420.10">
    <property type="entry name" value="Ribonuclease H-like superfamily/Ribonuclease H"/>
    <property type="match status" value="1"/>
</dbReference>
<dbReference type="SMART" id="SM00343">
    <property type="entry name" value="ZnF_C2HC"/>
    <property type="match status" value="2"/>
</dbReference>
<feature type="region of interest" description="Disordered" evidence="4">
    <location>
        <begin position="68"/>
        <end position="93"/>
    </location>
</feature>
<dbReference type="Pfam" id="PF22936">
    <property type="entry name" value="Pol_BBD"/>
    <property type="match status" value="1"/>
</dbReference>
<dbReference type="PANTHER" id="PTHR42648:SF32">
    <property type="entry name" value="RIBONUCLEASE H-LIKE DOMAIN, GAG-PRE-INTEGRASE DOMAIN PROTEIN-RELATED"/>
    <property type="match status" value="1"/>
</dbReference>
<feature type="coiled-coil region" evidence="3">
    <location>
        <begin position="294"/>
        <end position="395"/>
    </location>
</feature>
<feature type="compositionally biased region" description="Low complexity" evidence="4">
    <location>
        <begin position="534"/>
        <end position="549"/>
    </location>
</feature>
<dbReference type="EMBL" id="BQNB010010055">
    <property type="protein sequence ID" value="GJS72098.1"/>
    <property type="molecule type" value="Genomic_DNA"/>
</dbReference>
<proteinExistence type="predicted"/>
<dbReference type="InterPro" id="IPR001584">
    <property type="entry name" value="Integrase_cat-core"/>
</dbReference>
<keyword evidence="2" id="KW-0479">Metal-binding</keyword>
<feature type="compositionally biased region" description="Pro residues" evidence="4">
    <location>
        <begin position="676"/>
        <end position="691"/>
    </location>
</feature>
<feature type="domain" description="Integrase catalytic" evidence="6">
    <location>
        <begin position="949"/>
        <end position="1122"/>
    </location>
</feature>
<dbReference type="Pfam" id="PF00098">
    <property type="entry name" value="zf-CCHC"/>
    <property type="match status" value="1"/>
</dbReference>
<comment type="caution">
    <text evidence="7">The sequence shown here is derived from an EMBL/GenBank/DDBJ whole genome shotgun (WGS) entry which is preliminary data.</text>
</comment>
<sequence length="1557" mass="174219">MEGSLFLTPTTADEHIAVQKGIKGKNNPASLKTLEVDIKGYSTFSSSQSAGPNHSTFVSTTSASKKMSYADSPSYSSSTYTVPSNSKTGSQRSGNVIEDVLQSFVADTEPEQQLAYEDFDQIEKLDLEEMDLKWKMAMLSVRVHKLEQKVGRKIDFNKKESARFNKKKVRCYKCLQRGHFARECRAKGGNDKQRYSSFKIQEIGKKEEDSKALITIDTLVDWTDHDGQSDGVIASKEFGMIAGCDTEDAIEEGAAKIYNLITGADTKEVSTAGDAGEFALMGVTSEVHNCPFGCDNKYNELQKQYNELNEQNSEYFIQVQAYKNSLKTLEKQKRVLQKNQLTLEDKIRVLSIELENTTNLLKHSERINATAETAKKELQTELDNHLVQIEKWETSSKNLFRLIDSSMSVRTKVGLGFSNYISKDELGWDDSAFSVFTTNSEEVEGRPHFNRFAKTDSMKVVPPPLSGDYTPLSDHTDLDESQMSYGTKSSTSGDSNSVSNDFVSCDNSDKSSEVNSNDFASSDSSVKSSEPKSNDSTSCASTSSISTSESEAEIESNVGTPIQETINVQDLPSFSCNSSDKNGNTSRTSCNKNGYFNKKAGHFRKNASSVSKLCFVCGSSTHLIKDCDFYEKQMANKTVGNGVGPVHSRNNVNHQNQFVPQAVLLRSGKVNITPARPQPVPTGKPKVPIPVPTGRQNRPIPVPTGRGDSPSVTSGWWQSTARPMPHLIRPTSSYFQTYTPYVPQMYYNHMQYDGVRWATAVKPSACCSWKTHRKGLYWENSYTDAKDEGIFNSGCSRSMTGNMERLDDFQEFQGGKMTFGGGEGRITGKGTIRTPTLDFENVYYVKELQQFNLFSISQICDKKNRVLFTDTGYLVLSKDFKLLDESMVLLRVPRKHNLYTINLNNLSPKGNLACFVAKASVDESVKWHMRMGHVNYKNMNRLVKGNLVRGLPPKLFKNDHTYVACCKGKQHKASYKAITVVSSISEPLQLLHMDLFGPTSIRSIDHKYYCLVITDDYSKFCWVFFLEHKDETYPILKDFVNLVENQLNKKRDYSNARTPQQNRVTERKNRTLIEAARTMLADSKLPTMFWTEAVRTACYVLNRVLVTSPHNKTPYALLTGNIPSVSHFKPFGCHVTILNTSDHLGKFDGKADEGYIVGYSASNRAYRVYNVHNKRVEETMNLRYLEEKPNVQGLGHEWYFDLDYLTDTLGYKRVHANQSAGTQDASTNPAGSQDDSDSECDEQVIIIPSYPSHSPQEAEPKDTSSDEGNDSPHDSAEEVFLTRACKAEGLVPIGGVPVLTGSPTDLFFDDEPTTRFPSPSDLGNNEPSLDAGIKNGIFIPGGEKIWRSIWIREKGRKSYNIAREVHLKDMKSVSRVGWWETLAQNSWFLVGNNIIHHIHSKDCQLGLNLKQKWIYSGGAYDADVSKFIGDTPHDIKVTPLGRRKWIDRKIKNRHHSKNYHSGIDNNLRMFIEEHWRGGIFTEEAHSHTMSGIPPGPPWDGARSSTLDFITSSNSVVGMVSRCSSPILRELSGSSIGKTGMIAMVLSSSSSWQMGIFQ</sequence>
<dbReference type="Proteomes" id="UP001151760">
    <property type="component" value="Unassembled WGS sequence"/>
</dbReference>
<dbReference type="PANTHER" id="PTHR42648">
    <property type="entry name" value="TRANSPOSASE, PUTATIVE-RELATED"/>
    <property type="match status" value="1"/>
</dbReference>
<dbReference type="InterPro" id="IPR001878">
    <property type="entry name" value="Znf_CCHC"/>
</dbReference>
<evidence type="ECO:0000256" key="4">
    <source>
        <dbReference type="SAM" id="MobiDB-lite"/>
    </source>
</evidence>
<feature type="compositionally biased region" description="Low complexity" evidence="4">
    <location>
        <begin position="515"/>
        <end position="528"/>
    </location>
</feature>
<dbReference type="PROSITE" id="PS50994">
    <property type="entry name" value="INTEGRASE"/>
    <property type="match status" value="1"/>
</dbReference>
<keyword evidence="8" id="KW-1185">Reference proteome</keyword>
<dbReference type="PROSITE" id="PS50158">
    <property type="entry name" value="ZF_CCHC"/>
    <property type="match status" value="1"/>
</dbReference>
<feature type="compositionally biased region" description="Low complexity" evidence="4">
    <location>
        <begin position="486"/>
        <end position="501"/>
    </location>
</feature>
<reference evidence="7" key="2">
    <citation type="submission" date="2022-01" db="EMBL/GenBank/DDBJ databases">
        <authorList>
            <person name="Yamashiro T."/>
            <person name="Shiraishi A."/>
            <person name="Satake H."/>
            <person name="Nakayama K."/>
        </authorList>
    </citation>
    <scope>NUCLEOTIDE SEQUENCE</scope>
</reference>
<dbReference type="InterPro" id="IPR025724">
    <property type="entry name" value="GAG-pre-integrase_dom"/>
</dbReference>
<name>A0ABQ4Y4R5_9ASTR</name>
<evidence type="ECO:0000256" key="3">
    <source>
        <dbReference type="SAM" id="Coils"/>
    </source>
</evidence>
<feature type="compositionally biased region" description="Low complexity" evidence="4">
    <location>
        <begin position="72"/>
        <end position="86"/>
    </location>
</feature>
<protein>
    <submittedName>
        <fullName evidence="7">Ribonuclease H-like domain-containing protein</fullName>
    </submittedName>
</protein>
<dbReference type="SUPFAM" id="SSF53098">
    <property type="entry name" value="Ribonuclease H-like"/>
    <property type="match status" value="1"/>
</dbReference>
<organism evidence="7 8">
    <name type="scientific">Tanacetum coccineum</name>
    <dbReference type="NCBI Taxonomy" id="301880"/>
    <lineage>
        <taxon>Eukaryota</taxon>
        <taxon>Viridiplantae</taxon>
        <taxon>Streptophyta</taxon>
        <taxon>Embryophyta</taxon>
        <taxon>Tracheophyta</taxon>
        <taxon>Spermatophyta</taxon>
        <taxon>Magnoliopsida</taxon>
        <taxon>eudicotyledons</taxon>
        <taxon>Gunneridae</taxon>
        <taxon>Pentapetalae</taxon>
        <taxon>asterids</taxon>
        <taxon>campanulids</taxon>
        <taxon>Asterales</taxon>
        <taxon>Asteraceae</taxon>
        <taxon>Asteroideae</taxon>
        <taxon>Anthemideae</taxon>
        <taxon>Anthemidinae</taxon>
        <taxon>Tanacetum</taxon>
    </lineage>
</organism>
<accession>A0ABQ4Y4R5</accession>
<evidence type="ECO:0000256" key="2">
    <source>
        <dbReference type="PROSITE-ProRule" id="PRU00047"/>
    </source>
</evidence>